<gene>
    <name evidence="2" type="ORF">BOLC4T25208H</name>
</gene>
<evidence type="ECO:0000313" key="2">
    <source>
        <dbReference type="EMBL" id="VDD09757.1"/>
    </source>
</evidence>
<feature type="compositionally biased region" description="Low complexity" evidence="1">
    <location>
        <begin position="23"/>
        <end position="33"/>
    </location>
</feature>
<feature type="region of interest" description="Disordered" evidence="1">
    <location>
        <begin position="23"/>
        <end position="75"/>
    </location>
</feature>
<protein>
    <submittedName>
        <fullName evidence="2">Uncharacterized protein</fullName>
    </submittedName>
</protein>
<organism evidence="2">
    <name type="scientific">Brassica oleracea</name>
    <name type="common">Wild cabbage</name>
    <dbReference type="NCBI Taxonomy" id="3712"/>
    <lineage>
        <taxon>Eukaryota</taxon>
        <taxon>Viridiplantae</taxon>
        <taxon>Streptophyta</taxon>
        <taxon>Embryophyta</taxon>
        <taxon>Tracheophyta</taxon>
        <taxon>Spermatophyta</taxon>
        <taxon>Magnoliopsida</taxon>
        <taxon>eudicotyledons</taxon>
        <taxon>Gunneridae</taxon>
        <taxon>Pentapetalae</taxon>
        <taxon>rosids</taxon>
        <taxon>malvids</taxon>
        <taxon>Brassicales</taxon>
        <taxon>Brassicaceae</taxon>
        <taxon>Brassiceae</taxon>
        <taxon>Brassica</taxon>
    </lineage>
</organism>
<accession>A0A3P6BUH9</accession>
<reference evidence="2" key="1">
    <citation type="submission" date="2018-11" db="EMBL/GenBank/DDBJ databases">
        <authorList>
            <consortium name="Genoscope - CEA"/>
            <person name="William W."/>
        </authorList>
    </citation>
    <scope>NUCLEOTIDE SEQUENCE</scope>
</reference>
<name>A0A3P6BUH9_BRAOL</name>
<sequence>MNPPPKVIGKAKVHYSTIIGKAQVQEQQQQKQQDLPRPSPFDELSAIFYPPKQETSRLGGGSTGDPSLKSNVFSGGSSNTGLIEEIVKEGMKMKKNI</sequence>
<dbReference type="AlphaFoldDB" id="A0A3P6BUH9"/>
<dbReference type="EMBL" id="LR031873">
    <property type="protein sequence ID" value="VDD09757.1"/>
    <property type="molecule type" value="Genomic_DNA"/>
</dbReference>
<proteinExistence type="predicted"/>
<feature type="compositionally biased region" description="Polar residues" evidence="1">
    <location>
        <begin position="64"/>
        <end position="75"/>
    </location>
</feature>
<evidence type="ECO:0000256" key="1">
    <source>
        <dbReference type="SAM" id="MobiDB-lite"/>
    </source>
</evidence>